<gene>
    <name evidence="2" type="ORF">GCM10011348_20910</name>
</gene>
<evidence type="ECO:0000259" key="1">
    <source>
        <dbReference type="Pfam" id="PF01764"/>
    </source>
</evidence>
<accession>A0A918DTF4</accession>
<feature type="domain" description="Fungal lipase-type" evidence="1">
    <location>
        <begin position="76"/>
        <end position="195"/>
    </location>
</feature>
<protein>
    <recommendedName>
        <fullName evidence="1">Fungal lipase-type domain-containing protein</fullName>
    </recommendedName>
</protein>
<organism evidence="2 3">
    <name type="scientific">Marinobacterium nitratireducens</name>
    <dbReference type="NCBI Taxonomy" id="518897"/>
    <lineage>
        <taxon>Bacteria</taxon>
        <taxon>Pseudomonadati</taxon>
        <taxon>Pseudomonadota</taxon>
        <taxon>Gammaproteobacteria</taxon>
        <taxon>Oceanospirillales</taxon>
        <taxon>Oceanospirillaceae</taxon>
        <taxon>Marinobacterium</taxon>
    </lineage>
</organism>
<dbReference type="SUPFAM" id="SSF53474">
    <property type="entry name" value="alpha/beta-Hydrolases"/>
    <property type="match status" value="1"/>
</dbReference>
<evidence type="ECO:0000313" key="3">
    <source>
        <dbReference type="Proteomes" id="UP000599578"/>
    </source>
</evidence>
<dbReference type="PANTHER" id="PTHR45856:SF24">
    <property type="entry name" value="FUNGAL LIPASE-LIKE DOMAIN-CONTAINING PROTEIN"/>
    <property type="match status" value="1"/>
</dbReference>
<sequence length="622" mass="69167">MSDQESYEVRGIWGDLFMARCAIAAYEDEVEKIKEFLDVRSGPLGSWKTIDIKAVNEENQFCFIAWSNQSGTLEIVVAFRGTDDFSYDWYKNNLQLSKVKPKWGGGNALKGKVHDGFSSAWLALEIPVKSVINSIIKENPNYEYVLFFTGHSLGGALSQLAVTDSFVGVKGKYVTTFSSPLVGDEEWQSNYAHQGITGGVYEARDEILGIVSLDRIFALNSVLKRLFDYEFSPLSYTINKFHGAISLHHAMATYVDYFTNLLLCSVEIPVSPDNTVPAPPPPPPIMVTDNPKEDLRRSRRIVPLLPSSDGIGIVLRPEDALENLRFTAFFAEVSTSATIYIEGIWAGRENPECLAQFSISAGVQSINESWKKEDLPASIKVGLLRYVRIRADFEVGAGSITLGSLLLYVNGVPVTILNEAASEFGLTVFQPEIGLVLNLPQYQIADLTTNSEGLDKVQVFRDIGTYRDGRDQPTSYYAQVNIVRYPADDDVYGAMVFGEAESTGVGEREKAAYSWSYTDGDYWSKRGNWKIEGRVYANGFGDKPTGRLYGVKVPSREAFFSRKVIVGIKFEIRNTDSSKVLSENNYGVVDANGLTKTVVAGFYNQSKSQYQSFIIYSLESPY</sequence>
<dbReference type="InterPro" id="IPR029058">
    <property type="entry name" value="AB_hydrolase_fold"/>
</dbReference>
<dbReference type="AlphaFoldDB" id="A0A918DTF4"/>
<dbReference type="EMBL" id="BMLT01000005">
    <property type="protein sequence ID" value="GGO81585.1"/>
    <property type="molecule type" value="Genomic_DNA"/>
</dbReference>
<dbReference type="Gene3D" id="3.40.50.1820">
    <property type="entry name" value="alpha/beta hydrolase"/>
    <property type="match status" value="1"/>
</dbReference>
<dbReference type="InterPro" id="IPR002921">
    <property type="entry name" value="Fungal_lipase-type"/>
</dbReference>
<dbReference type="InterPro" id="IPR051218">
    <property type="entry name" value="Sec_MonoDiacylglyc_Lipase"/>
</dbReference>
<proteinExistence type="predicted"/>
<keyword evidence="3" id="KW-1185">Reference proteome</keyword>
<evidence type="ECO:0000313" key="2">
    <source>
        <dbReference type="EMBL" id="GGO81585.1"/>
    </source>
</evidence>
<dbReference type="CDD" id="cd00519">
    <property type="entry name" value="Lipase_3"/>
    <property type="match status" value="1"/>
</dbReference>
<reference evidence="2 3" key="1">
    <citation type="journal article" date="2014" name="Int. J. Syst. Evol. Microbiol.">
        <title>Complete genome sequence of Corynebacterium casei LMG S-19264T (=DSM 44701T), isolated from a smear-ripened cheese.</title>
        <authorList>
            <consortium name="US DOE Joint Genome Institute (JGI-PGF)"/>
            <person name="Walter F."/>
            <person name="Albersmeier A."/>
            <person name="Kalinowski J."/>
            <person name="Ruckert C."/>
        </authorList>
    </citation>
    <scope>NUCLEOTIDE SEQUENCE [LARGE SCALE GENOMIC DNA]</scope>
    <source>
        <strain evidence="2 3">CGMCC 1.7286</strain>
    </source>
</reference>
<comment type="caution">
    <text evidence="2">The sequence shown here is derived from an EMBL/GenBank/DDBJ whole genome shotgun (WGS) entry which is preliminary data.</text>
</comment>
<dbReference type="GO" id="GO:0006629">
    <property type="term" value="P:lipid metabolic process"/>
    <property type="evidence" value="ECO:0007669"/>
    <property type="project" value="InterPro"/>
</dbReference>
<dbReference type="Proteomes" id="UP000599578">
    <property type="component" value="Unassembled WGS sequence"/>
</dbReference>
<name>A0A918DTF4_9GAMM</name>
<dbReference type="RefSeq" id="WP_188860547.1">
    <property type="nucleotide sequence ID" value="NZ_BMLT01000005.1"/>
</dbReference>
<dbReference type="PANTHER" id="PTHR45856">
    <property type="entry name" value="ALPHA/BETA-HYDROLASES SUPERFAMILY PROTEIN"/>
    <property type="match status" value="1"/>
</dbReference>
<dbReference type="Pfam" id="PF01764">
    <property type="entry name" value="Lipase_3"/>
    <property type="match status" value="1"/>
</dbReference>